<keyword evidence="4" id="KW-1185">Reference proteome</keyword>
<feature type="transmembrane region" description="Helical" evidence="2">
    <location>
        <begin position="577"/>
        <end position="595"/>
    </location>
</feature>
<dbReference type="Proteomes" id="UP000613177">
    <property type="component" value="Unassembled WGS sequence"/>
</dbReference>
<gene>
    <name evidence="3" type="ORF">INT48_005130</name>
</gene>
<evidence type="ECO:0000256" key="2">
    <source>
        <dbReference type="SAM" id="Phobius"/>
    </source>
</evidence>
<feature type="transmembrane region" description="Helical" evidence="2">
    <location>
        <begin position="505"/>
        <end position="526"/>
    </location>
</feature>
<dbReference type="Gene3D" id="3.40.50.1820">
    <property type="entry name" value="alpha/beta hydrolase"/>
    <property type="match status" value="1"/>
</dbReference>
<keyword evidence="1" id="KW-0175">Coiled coil</keyword>
<dbReference type="EMBL" id="JAEPRE010000042">
    <property type="protein sequence ID" value="KAG2234976.1"/>
    <property type="molecule type" value="Genomic_DNA"/>
</dbReference>
<feature type="transmembrane region" description="Helical" evidence="2">
    <location>
        <begin position="269"/>
        <end position="286"/>
    </location>
</feature>
<comment type="caution">
    <text evidence="3">The sequence shown here is derived from an EMBL/GenBank/DDBJ whole genome shotgun (WGS) entry which is preliminary data.</text>
</comment>
<dbReference type="AlphaFoldDB" id="A0A8H7SV66"/>
<evidence type="ECO:0000313" key="3">
    <source>
        <dbReference type="EMBL" id="KAG2234976.1"/>
    </source>
</evidence>
<organism evidence="3 4">
    <name type="scientific">Thamnidium elegans</name>
    <dbReference type="NCBI Taxonomy" id="101142"/>
    <lineage>
        <taxon>Eukaryota</taxon>
        <taxon>Fungi</taxon>
        <taxon>Fungi incertae sedis</taxon>
        <taxon>Mucoromycota</taxon>
        <taxon>Mucoromycotina</taxon>
        <taxon>Mucoromycetes</taxon>
        <taxon>Mucorales</taxon>
        <taxon>Mucorineae</taxon>
        <taxon>Mucoraceae</taxon>
        <taxon>Thamnidium</taxon>
    </lineage>
</organism>
<sequence length="785" mass="90084">MNSQSLYDKAVRSYLLTKYTPAANTCNKAILAIKQDDDEALKVNIWALYLNIASTLLVGASTLPPAKLFGLDQTTVSSVQDVCRSIWIKLVQAYQPLELMDHKLVSACLVLDLKLNQFTEAREVAESWFACLPDLVLDDIANGRQSDESYIEIVQLYTCRILPAMNDFESAITFLEYNSVLTDSKKKLLKSVIQEQQDTIEKELIQKKKLEESVKLAAIAAAEATAAAEEKLKQEEIAKKEAKGRQDELDHHNVSLVKKWMAQVTAKSAASYATILIIVFALLALLRGQRGRLSIALQTLMAKLWQTIKMEMIPDTAFTRGAIYASAVAQTAVAPFAFFYYVYFIATEHKLFTTHPSIDTFIHYWLGCELLFFIFFQITRSRMQRILPSVAPSAKERSDLYSVCLANIDQAETWLPEWFMLSYDSTLHPKFEDIGRDNVAEWLSWAFFSLSLQDVLHDEAATEELNYMIDNFEQEFHVQFDIGYNEDLIAYRINLDPVHAYHRPLVFYTIIQFLTTLFGFTLQFVWGMKKFGPESRSNIWNLMDPQQSYEYPLKSEEEGPERVSYWFRDGDRTKKPIVFIHGIGAGLMCYVTFIAKLMAIDAPIFCIELPFVSMHCVEDVPTMQETVRDLQNMLHRHQFEDAVFVSHSLGTAVTSWVVKPSLLYVALQRCTAAQGLVKYFASTELYISYYISRHFHWYQTALYVAPTVPHHNHSYTSSVKMPTNTKVFLSEKDNIVDSMRVDTYLNHHGIESIVMKDLDHASFLFYPSWQQEILNTIHQYINQKV</sequence>
<dbReference type="PANTHER" id="PTHR37471:SF1">
    <property type="entry name" value="AB HYDROLASE-1 DOMAIN-CONTAINING PROTEIN"/>
    <property type="match status" value="1"/>
</dbReference>
<keyword evidence="2" id="KW-0472">Membrane</keyword>
<proteinExistence type="predicted"/>
<reference evidence="3" key="1">
    <citation type="submission" date="2021-01" db="EMBL/GenBank/DDBJ databases">
        <title>Metabolic potential, ecology and presence of endohyphal bacteria is reflected in genomic diversity of Mucoromycotina.</title>
        <authorList>
            <person name="Muszewska A."/>
            <person name="Okrasinska A."/>
            <person name="Steczkiewicz K."/>
            <person name="Drgas O."/>
            <person name="Orlowska M."/>
            <person name="Perlinska-Lenart U."/>
            <person name="Aleksandrzak-Piekarczyk T."/>
            <person name="Szatraj K."/>
            <person name="Zielenkiewicz U."/>
            <person name="Pilsyk S."/>
            <person name="Malc E."/>
            <person name="Mieczkowski P."/>
            <person name="Kruszewska J.S."/>
            <person name="Biernat P."/>
            <person name="Pawlowska J."/>
        </authorList>
    </citation>
    <scope>NUCLEOTIDE SEQUENCE</scope>
    <source>
        <strain evidence="3">WA0000018081</strain>
    </source>
</reference>
<feature type="coiled-coil region" evidence="1">
    <location>
        <begin position="193"/>
        <end position="245"/>
    </location>
</feature>
<dbReference type="PANTHER" id="PTHR37471">
    <property type="entry name" value="UNNAMED PRODUCT"/>
    <property type="match status" value="1"/>
</dbReference>
<evidence type="ECO:0000313" key="4">
    <source>
        <dbReference type="Proteomes" id="UP000613177"/>
    </source>
</evidence>
<protein>
    <submittedName>
        <fullName evidence="3">Uncharacterized protein</fullName>
    </submittedName>
</protein>
<keyword evidence="2" id="KW-0812">Transmembrane</keyword>
<dbReference type="InterPro" id="IPR029058">
    <property type="entry name" value="AB_hydrolase_fold"/>
</dbReference>
<accession>A0A8H7SV66</accession>
<dbReference type="SUPFAM" id="SSF53474">
    <property type="entry name" value="alpha/beta-Hydrolases"/>
    <property type="match status" value="1"/>
</dbReference>
<feature type="transmembrane region" description="Helical" evidence="2">
    <location>
        <begin position="362"/>
        <end position="379"/>
    </location>
</feature>
<keyword evidence="2" id="KW-1133">Transmembrane helix</keyword>
<evidence type="ECO:0000256" key="1">
    <source>
        <dbReference type="SAM" id="Coils"/>
    </source>
</evidence>
<name>A0A8H7SV66_9FUNG</name>
<feature type="transmembrane region" description="Helical" evidence="2">
    <location>
        <begin position="322"/>
        <end position="342"/>
    </location>
</feature>